<evidence type="ECO:0000313" key="1">
    <source>
        <dbReference type="Proteomes" id="UP000887565"/>
    </source>
</evidence>
<proteinExistence type="predicted"/>
<protein>
    <submittedName>
        <fullName evidence="2">Uncharacterized protein</fullName>
    </submittedName>
</protein>
<sequence>MGNSTDNLINHLYHGNIVGYACGGGAELVQRLACSDFENYKLRLHLQLLGCCSGCLLKRGDGGACELAIPVVVEMSGACGCAVRSNAGVLKVDKGGLWGGRLTLGTPDDCAIFVGRGDSI</sequence>
<dbReference type="Proteomes" id="UP000887565">
    <property type="component" value="Unplaced"/>
</dbReference>
<organism evidence="1 2">
    <name type="scientific">Romanomermis culicivorax</name>
    <name type="common">Nematode worm</name>
    <dbReference type="NCBI Taxonomy" id="13658"/>
    <lineage>
        <taxon>Eukaryota</taxon>
        <taxon>Metazoa</taxon>
        <taxon>Ecdysozoa</taxon>
        <taxon>Nematoda</taxon>
        <taxon>Enoplea</taxon>
        <taxon>Dorylaimia</taxon>
        <taxon>Mermithida</taxon>
        <taxon>Mermithoidea</taxon>
        <taxon>Mermithidae</taxon>
        <taxon>Romanomermis</taxon>
    </lineage>
</organism>
<dbReference type="WBParaSite" id="nRc.2.0.1.t45562-RA">
    <property type="protein sequence ID" value="nRc.2.0.1.t45562-RA"/>
    <property type="gene ID" value="nRc.2.0.1.g45562"/>
</dbReference>
<dbReference type="AlphaFoldDB" id="A0A915L4X8"/>
<reference evidence="2" key="1">
    <citation type="submission" date="2022-11" db="UniProtKB">
        <authorList>
            <consortium name="WormBaseParasite"/>
        </authorList>
    </citation>
    <scope>IDENTIFICATION</scope>
</reference>
<accession>A0A915L4X8</accession>
<keyword evidence="1" id="KW-1185">Reference proteome</keyword>
<evidence type="ECO:0000313" key="2">
    <source>
        <dbReference type="WBParaSite" id="nRc.2.0.1.t45562-RA"/>
    </source>
</evidence>
<name>A0A915L4X8_ROMCU</name>